<dbReference type="Proteomes" id="UP000317648">
    <property type="component" value="Chromosome"/>
</dbReference>
<evidence type="ECO:0008006" key="4">
    <source>
        <dbReference type="Google" id="ProtNLM"/>
    </source>
</evidence>
<keyword evidence="1" id="KW-1133">Transmembrane helix</keyword>
<keyword evidence="1" id="KW-0472">Membrane</keyword>
<proteinExistence type="predicted"/>
<dbReference type="EMBL" id="CP036433">
    <property type="protein sequence ID" value="QDU94328.1"/>
    <property type="molecule type" value="Genomic_DNA"/>
</dbReference>
<protein>
    <recommendedName>
        <fullName evidence="4">Zinc-finger domain-containing protein</fullName>
    </recommendedName>
</protein>
<reference evidence="2 3" key="1">
    <citation type="submission" date="2019-02" db="EMBL/GenBank/DDBJ databases">
        <title>Deep-cultivation of Planctomycetes and their phenomic and genomic characterization uncovers novel biology.</title>
        <authorList>
            <person name="Wiegand S."/>
            <person name="Jogler M."/>
            <person name="Boedeker C."/>
            <person name="Pinto D."/>
            <person name="Vollmers J."/>
            <person name="Rivas-Marin E."/>
            <person name="Kohn T."/>
            <person name="Peeters S.H."/>
            <person name="Heuer A."/>
            <person name="Rast P."/>
            <person name="Oberbeckmann S."/>
            <person name="Bunk B."/>
            <person name="Jeske O."/>
            <person name="Meyerdierks A."/>
            <person name="Storesund J.E."/>
            <person name="Kallscheuer N."/>
            <person name="Luecker S."/>
            <person name="Lage O.M."/>
            <person name="Pohl T."/>
            <person name="Merkel B.J."/>
            <person name="Hornburger P."/>
            <person name="Mueller R.-W."/>
            <person name="Bruemmer F."/>
            <person name="Labrenz M."/>
            <person name="Spormann A.M."/>
            <person name="Op den Camp H."/>
            <person name="Overmann J."/>
            <person name="Amann R."/>
            <person name="Jetten M.S.M."/>
            <person name="Mascher T."/>
            <person name="Medema M.H."/>
            <person name="Devos D.P."/>
            <person name="Kaster A.-K."/>
            <person name="Ovreas L."/>
            <person name="Rohde M."/>
            <person name="Galperin M.Y."/>
            <person name="Jogler C."/>
        </authorList>
    </citation>
    <scope>NUCLEOTIDE SEQUENCE [LARGE SCALE GENOMIC DNA]</scope>
    <source>
        <strain evidence="2 3">Pla85_3_4</strain>
    </source>
</reference>
<organism evidence="2 3">
    <name type="scientific">Lignipirellula cremea</name>
    <dbReference type="NCBI Taxonomy" id="2528010"/>
    <lineage>
        <taxon>Bacteria</taxon>
        <taxon>Pseudomonadati</taxon>
        <taxon>Planctomycetota</taxon>
        <taxon>Planctomycetia</taxon>
        <taxon>Pirellulales</taxon>
        <taxon>Pirellulaceae</taxon>
        <taxon>Lignipirellula</taxon>
    </lineage>
</organism>
<dbReference type="AlphaFoldDB" id="A0A518DR62"/>
<keyword evidence="1" id="KW-0812">Transmembrane</keyword>
<gene>
    <name evidence="2" type="ORF">Pla8534_21170</name>
</gene>
<keyword evidence="3" id="KW-1185">Reference proteome</keyword>
<evidence type="ECO:0000313" key="3">
    <source>
        <dbReference type="Proteomes" id="UP000317648"/>
    </source>
</evidence>
<dbReference type="KEGG" id="lcre:Pla8534_21170"/>
<feature type="transmembrane region" description="Helical" evidence="1">
    <location>
        <begin position="100"/>
        <end position="121"/>
    </location>
</feature>
<accession>A0A518DR62</accession>
<evidence type="ECO:0000256" key="1">
    <source>
        <dbReference type="SAM" id="Phobius"/>
    </source>
</evidence>
<sequence precursor="true">MNGMNDFDHPTEPELVAAELTAYLDGELGEHDRLRVEQRLISDESYRGELQRHQQVWDALDSLPKATADAKFAQTTIEIVAQSAAVDEATQQKTVKTARWYWLAAAAVCTLFCFSLGYLAITAVASRENNRLVRDLPMLENLDGYEQVDSLEFLELLEQSGLFSGETSSDI</sequence>
<name>A0A518DR62_9BACT</name>
<evidence type="ECO:0000313" key="2">
    <source>
        <dbReference type="EMBL" id="QDU94328.1"/>
    </source>
</evidence>